<keyword evidence="5" id="KW-1185">Reference proteome</keyword>
<evidence type="ECO:0000313" key="5">
    <source>
        <dbReference type="Proteomes" id="UP000521872"/>
    </source>
</evidence>
<dbReference type="PROSITE" id="PS50902">
    <property type="entry name" value="FLAVODOXIN_LIKE"/>
    <property type="match status" value="1"/>
</dbReference>
<feature type="compositionally biased region" description="Polar residues" evidence="2">
    <location>
        <begin position="76"/>
        <end position="86"/>
    </location>
</feature>
<dbReference type="NCBIfam" id="TIGR01755">
    <property type="entry name" value="flav_wrbA"/>
    <property type="match status" value="1"/>
</dbReference>
<feature type="domain" description="Flavodoxin-like" evidence="3">
    <location>
        <begin position="93"/>
        <end position="281"/>
    </location>
</feature>
<dbReference type="FunFam" id="3.40.50.360:FF:000001">
    <property type="entry name" value="NAD(P)H dehydrogenase (Quinone) FQR1-like"/>
    <property type="match status" value="1"/>
</dbReference>
<dbReference type="PANTHER" id="PTHR30546">
    <property type="entry name" value="FLAVODOXIN-RELATED PROTEIN WRBA-RELATED"/>
    <property type="match status" value="1"/>
</dbReference>
<dbReference type="PANTHER" id="PTHR30546:SF23">
    <property type="entry name" value="FLAVOPROTEIN-LIKE PROTEIN YCP4-RELATED"/>
    <property type="match status" value="1"/>
</dbReference>
<evidence type="ECO:0000259" key="3">
    <source>
        <dbReference type="PROSITE" id="PS50902"/>
    </source>
</evidence>
<dbReference type="Gene3D" id="3.40.50.360">
    <property type="match status" value="1"/>
</dbReference>
<dbReference type="SUPFAM" id="SSF52218">
    <property type="entry name" value="Flavoproteins"/>
    <property type="match status" value="1"/>
</dbReference>
<dbReference type="AlphaFoldDB" id="A0A8H4QSZ1"/>
<dbReference type="Proteomes" id="UP000521872">
    <property type="component" value="Unassembled WGS sequence"/>
</dbReference>
<dbReference type="InterPro" id="IPR010089">
    <property type="entry name" value="Flavoprotein_WrbA-like"/>
</dbReference>
<reference evidence="4 5" key="1">
    <citation type="submission" date="2019-12" db="EMBL/GenBank/DDBJ databases">
        <authorList>
            <person name="Floudas D."/>
            <person name="Bentzer J."/>
            <person name="Ahren D."/>
            <person name="Johansson T."/>
            <person name="Persson P."/>
            <person name="Tunlid A."/>
        </authorList>
    </citation>
    <scope>NUCLEOTIDE SEQUENCE [LARGE SCALE GENOMIC DNA]</scope>
    <source>
        <strain evidence="4 5">CBS 102.39</strain>
    </source>
</reference>
<dbReference type="Pfam" id="PF03358">
    <property type="entry name" value="FMN_red"/>
    <property type="match status" value="1"/>
</dbReference>
<feature type="compositionally biased region" description="Low complexity" evidence="2">
    <location>
        <begin position="49"/>
        <end position="73"/>
    </location>
</feature>
<sequence>MCFPSKKQKNNFSDETNKDSTGKAKSTQKGEKAPAQATKEETSPVAQNTASEQPTSTAPAPASSSEPTTVSPVGANENTSTQTETDNAMAPKVAIVIYTMYGHIAKMAEAEKAGIEKAGGQATIYQVNETLPQEVLTKMHAPAKPDYPIITPDILAGYDAFLLGVPTRYGNMPAQWKAFWDSTGQLWASGKLAGKYAGFFVSTAGLGGGQESTVISSLSTLTHHGIVYVPFGYATAFAKLTNLTEIHGGSPWGAGTFASSDGSRQPTELELEIATIQGESFYNIVKKVQW</sequence>
<dbReference type="InterPro" id="IPR005025">
    <property type="entry name" value="FMN_Rdtase-like_dom"/>
</dbReference>
<dbReference type="InterPro" id="IPR008254">
    <property type="entry name" value="Flavodoxin/NO_synth"/>
</dbReference>
<accession>A0A8H4QSZ1</accession>
<dbReference type="NCBIfam" id="NF002999">
    <property type="entry name" value="PRK03767.1"/>
    <property type="match status" value="1"/>
</dbReference>
<feature type="compositionally biased region" description="Basic and acidic residues" evidence="2">
    <location>
        <begin position="15"/>
        <end position="42"/>
    </location>
</feature>
<name>A0A8H4QSZ1_9AGAR</name>
<proteinExistence type="inferred from homology"/>
<dbReference type="InterPro" id="IPR029039">
    <property type="entry name" value="Flavoprotein-like_sf"/>
</dbReference>
<evidence type="ECO:0000256" key="2">
    <source>
        <dbReference type="SAM" id="MobiDB-lite"/>
    </source>
</evidence>
<evidence type="ECO:0000256" key="1">
    <source>
        <dbReference type="ARBA" id="ARBA00006961"/>
    </source>
</evidence>
<dbReference type="GO" id="GO:0010181">
    <property type="term" value="F:FMN binding"/>
    <property type="evidence" value="ECO:0007669"/>
    <property type="project" value="InterPro"/>
</dbReference>
<dbReference type="GO" id="GO:0003955">
    <property type="term" value="F:NAD(P)H dehydrogenase (quinone) activity"/>
    <property type="evidence" value="ECO:0007669"/>
    <property type="project" value="InterPro"/>
</dbReference>
<evidence type="ECO:0000313" key="4">
    <source>
        <dbReference type="EMBL" id="KAF4616296.1"/>
    </source>
</evidence>
<dbReference type="GO" id="GO:0016020">
    <property type="term" value="C:membrane"/>
    <property type="evidence" value="ECO:0007669"/>
    <property type="project" value="TreeGrafter"/>
</dbReference>
<dbReference type="EMBL" id="JAACJL010000031">
    <property type="protein sequence ID" value="KAF4616296.1"/>
    <property type="molecule type" value="Genomic_DNA"/>
</dbReference>
<protein>
    <recommendedName>
        <fullName evidence="3">Flavodoxin-like domain-containing protein</fullName>
    </recommendedName>
</protein>
<comment type="similarity">
    <text evidence="1">Belongs to the WrbA family.</text>
</comment>
<feature type="region of interest" description="Disordered" evidence="2">
    <location>
        <begin position="1"/>
        <end position="87"/>
    </location>
</feature>
<gene>
    <name evidence="4" type="ORF">D9613_008351</name>
</gene>
<organism evidence="4 5">
    <name type="scientific">Agrocybe pediades</name>
    <dbReference type="NCBI Taxonomy" id="84607"/>
    <lineage>
        <taxon>Eukaryota</taxon>
        <taxon>Fungi</taxon>
        <taxon>Dikarya</taxon>
        <taxon>Basidiomycota</taxon>
        <taxon>Agaricomycotina</taxon>
        <taxon>Agaricomycetes</taxon>
        <taxon>Agaricomycetidae</taxon>
        <taxon>Agaricales</taxon>
        <taxon>Agaricineae</taxon>
        <taxon>Strophariaceae</taxon>
        <taxon>Agrocybe</taxon>
    </lineage>
</organism>
<comment type="caution">
    <text evidence="4">The sequence shown here is derived from an EMBL/GenBank/DDBJ whole genome shotgun (WGS) entry which is preliminary data.</text>
</comment>